<dbReference type="PANTHER" id="PTHR35280">
    <property type="entry name" value="F17L21.9"/>
    <property type="match status" value="1"/>
</dbReference>
<protein>
    <recommendedName>
        <fullName evidence="10">SWIM-type domain-containing protein</fullName>
    </recommendedName>
</protein>
<keyword evidence="3" id="KW-0862">Zinc</keyword>
<evidence type="ECO:0000256" key="3">
    <source>
        <dbReference type="ARBA" id="ARBA00022833"/>
    </source>
</evidence>
<dbReference type="Gene3D" id="3.80.10.10">
    <property type="entry name" value="Ribonuclease Inhibitor"/>
    <property type="match status" value="1"/>
</dbReference>
<evidence type="ECO:0000256" key="5">
    <source>
        <dbReference type="SAM" id="MobiDB-lite"/>
    </source>
</evidence>
<dbReference type="InterPro" id="IPR036047">
    <property type="entry name" value="F-box-like_dom_sf"/>
</dbReference>
<evidence type="ECO:0000256" key="1">
    <source>
        <dbReference type="ARBA" id="ARBA00022723"/>
    </source>
</evidence>
<dbReference type="AlphaFoldDB" id="A0A2G2ZBI4"/>
<feature type="region of interest" description="Disordered" evidence="5">
    <location>
        <begin position="248"/>
        <end position="270"/>
    </location>
</feature>
<dbReference type="InterPro" id="IPR001810">
    <property type="entry name" value="F-box_dom"/>
</dbReference>
<dbReference type="PROSITE" id="PS50181">
    <property type="entry name" value="FBOX"/>
    <property type="match status" value="1"/>
</dbReference>
<dbReference type="GO" id="GO:0008270">
    <property type="term" value="F:zinc ion binding"/>
    <property type="evidence" value="ECO:0007669"/>
    <property type="project" value="UniProtKB-KW"/>
</dbReference>
<keyword evidence="9" id="KW-1185">Reference proteome</keyword>
<dbReference type="InterPro" id="IPR032675">
    <property type="entry name" value="LRR_dom_sf"/>
</dbReference>
<dbReference type="InterPro" id="IPR053781">
    <property type="entry name" value="F-box_AtFBL13-like"/>
</dbReference>
<dbReference type="SUPFAM" id="SSF81383">
    <property type="entry name" value="F-box domain"/>
    <property type="match status" value="1"/>
</dbReference>
<dbReference type="EMBL" id="AYRZ02000006">
    <property type="protein sequence ID" value="PHT79367.1"/>
    <property type="molecule type" value="Genomic_DNA"/>
</dbReference>
<gene>
    <name evidence="8" type="ORF">T459_17419</name>
</gene>
<dbReference type="Pfam" id="PF23622">
    <property type="entry name" value="LRR_At1g61320_AtMIF1"/>
    <property type="match status" value="1"/>
</dbReference>
<dbReference type="InterPro" id="IPR055357">
    <property type="entry name" value="LRR_At1g61320_AtMIF1"/>
</dbReference>
<feature type="compositionally biased region" description="Basic and acidic residues" evidence="5">
    <location>
        <begin position="257"/>
        <end position="270"/>
    </location>
</feature>
<name>A0A2G2ZBI4_CAPAN</name>
<dbReference type="InterPro" id="IPR007527">
    <property type="entry name" value="Znf_SWIM"/>
</dbReference>
<keyword evidence="1" id="KW-0479">Metal-binding</keyword>
<dbReference type="InterPro" id="IPR006564">
    <property type="entry name" value="Znf_PMZ"/>
</dbReference>
<dbReference type="Gramene" id="PHT79367">
    <property type="protein sequence ID" value="PHT79367"/>
    <property type="gene ID" value="T459_17419"/>
</dbReference>
<proteinExistence type="predicted"/>
<reference evidence="8 9" key="1">
    <citation type="journal article" date="2014" name="Nat. Genet.">
        <title>Genome sequence of the hot pepper provides insights into the evolution of pungency in Capsicum species.</title>
        <authorList>
            <person name="Kim S."/>
            <person name="Park M."/>
            <person name="Yeom S.I."/>
            <person name="Kim Y.M."/>
            <person name="Lee J.M."/>
            <person name="Lee H.A."/>
            <person name="Seo E."/>
            <person name="Choi J."/>
            <person name="Cheong K."/>
            <person name="Kim K.T."/>
            <person name="Jung K."/>
            <person name="Lee G.W."/>
            <person name="Oh S.K."/>
            <person name="Bae C."/>
            <person name="Kim S.B."/>
            <person name="Lee H.Y."/>
            <person name="Kim S.Y."/>
            <person name="Kim M.S."/>
            <person name="Kang B.C."/>
            <person name="Jo Y.D."/>
            <person name="Yang H.B."/>
            <person name="Jeong H.J."/>
            <person name="Kang W.H."/>
            <person name="Kwon J.K."/>
            <person name="Shin C."/>
            <person name="Lim J.Y."/>
            <person name="Park J.H."/>
            <person name="Huh J.H."/>
            <person name="Kim J.S."/>
            <person name="Kim B.D."/>
            <person name="Cohen O."/>
            <person name="Paran I."/>
            <person name="Suh M.C."/>
            <person name="Lee S.B."/>
            <person name="Kim Y.K."/>
            <person name="Shin Y."/>
            <person name="Noh S.J."/>
            <person name="Park J."/>
            <person name="Seo Y.S."/>
            <person name="Kwon S.Y."/>
            <person name="Kim H.A."/>
            <person name="Park J.M."/>
            <person name="Kim H.J."/>
            <person name="Choi S.B."/>
            <person name="Bosland P.W."/>
            <person name="Reeves G."/>
            <person name="Jo S.H."/>
            <person name="Lee B.W."/>
            <person name="Cho H.T."/>
            <person name="Choi H.S."/>
            <person name="Lee M.S."/>
            <person name="Yu Y."/>
            <person name="Do Choi Y."/>
            <person name="Park B.S."/>
            <person name="van Deynze A."/>
            <person name="Ashrafi H."/>
            <person name="Hill T."/>
            <person name="Kim W.T."/>
            <person name="Pai H.S."/>
            <person name="Ahn H.K."/>
            <person name="Yeam I."/>
            <person name="Giovannoni J.J."/>
            <person name="Rose J.K."/>
            <person name="Sorensen I."/>
            <person name="Lee S.J."/>
            <person name="Kim R.W."/>
            <person name="Choi I.Y."/>
            <person name="Choi B.S."/>
            <person name="Lim J.S."/>
            <person name="Lee Y.H."/>
            <person name="Choi D."/>
        </authorList>
    </citation>
    <scope>NUCLEOTIDE SEQUENCE [LARGE SCALE GENOMIC DNA]</scope>
    <source>
        <strain evidence="9">cv. CM334</strain>
    </source>
</reference>
<dbReference type="SUPFAM" id="SSF52047">
    <property type="entry name" value="RNI-like"/>
    <property type="match status" value="1"/>
</dbReference>
<dbReference type="Pfam" id="PF00646">
    <property type="entry name" value="F-box"/>
    <property type="match status" value="1"/>
</dbReference>
<sequence>MGSIAVLIKHSGRWNYEQQYEEYISDAILLSVNATYEQLYTVLTSHIDVDLTCKFIEIEYQLTDNEVKIHIRNDMGLKVYILQKKELKDLSNLPLYVSVSDRDNFSTLVSSSLYNSESLRMIVNASNVEAYGERRNMSVVSDRNASIIKVVIPASEYIYTIYDNEKYFIICLKGKKCSCNAFQLDEIPCVHACAVLDSKNFKKGPYCSDLYKPKTVLQTYDLPIYPLPHKDDWIIPKKILNEAVLPQKYKRPPGRPPKKERGKSGRDMFEKKNKNYCGSCGCKGHNRRTYNLFVMEGTDEISKLPEPILDHILSFLAIKDAAKTSTLSKFWNSVWTNLSCLDFGDNYLHKSKKIVDQILSNRLNQKISIKRFKANLPIYLSKAVDDWIKVLVTCNIKELFLDIGVYAYNKSPEAIFAAKSLNVLSLRGFKLERIKFYFLRELYLEDSSLDEQFFQALCAICSDLEVLSLKRFSGLISLQVAGTFPKLRTVKLQTCPPKFRKVDIVAPNVENLYISSFGLDLHLIEITACKSLTRLKLTAVAVNDKWLKNLLPNLPNRTLFVLEDRENFKFSYDIHHGKKGLVAYFDPSPIFKLKASRLLEVEIKLIPDPEALDTRWYSKLTESLGNFNNSTATTLRCDYDQVIVIPKDMRENLLPPLYGTKRMQIKIMDRTNYSIVDVVDSLLWIFPQLDTLSVDKGQSLQSLIKLDSLKEETPVDQMNQSTNLEEAPVEAEEDGEKEEKVIKELRKIQKQNFITQCLLSAMLVFTLTWQLSEVSLILKMKDGLNHPFRSIGSMFTSWIKGPTPVKLNGREGDLNDSAKQLKHQVEAMSLSKLKVPEFPHMELPHMELPSLDFIHEDD</sequence>
<evidence type="ECO:0008006" key="10">
    <source>
        <dbReference type="Google" id="ProtNLM"/>
    </source>
</evidence>
<dbReference type="PROSITE" id="PS50966">
    <property type="entry name" value="ZF_SWIM"/>
    <property type="match status" value="1"/>
</dbReference>
<reference evidence="8 9" key="2">
    <citation type="journal article" date="2017" name="Genome Biol.">
        <title>New reference genome sequences of hot pepper reveal the massive evolution of plant disease-resistance genes by retroduplication.</title>
        <authorList>
            <person name="Kim S."/>
            <person name="Park J."/>
            <person name="Yeom S.I."/>
            <person name="Kim Y.M."/>
            <person name="Seo E."/>
            <person name="Kim K.T."/>
            <person name="Kim M.S."/>
            <person name="Lee J.M."/>
            <person name="Cheong K."/>
            <person name="Shin H.S."/>
            <person name="Kim S.B."/>
            <person name="Han K."/>
            <person name="Lee J."/>
            <person name="Park M."/>
            <person name="Lee H.A."/>
            <person name="Lee H.Y."/>
            <person name="Lee Y."/>
            <person name="Oh S."/>
            <person name="Lee J.H."/>
            <person name="Choi E."/>
            <person name="Choi E."/>
            <person name="Lee S.E."/>
            <person name="Jeon J."/>
            <person name="Kim H."/>
            <person name="Choi G."/>
            <person name="Song H."/>
            <person name="Lee J."/>
            <person name="Lee S.C."/>
            <person name="Kwon J.K."/>
            <person name="Lee H.Y."/>
            <person name="Koo N."/>
            <person name="Hong Y."/>
            <person name="Kim R.W."/>
            <person name="Kang W.H."/>
            <person name="Huh J.H."/>
            <person name="Kang B.C."/>
            <person name="Yang T.J."/>
            <person name="Lee Y.H."/>
            <person name="Bennetzen J.L."/>
            <person name="Choi D."/>
        </authorList>
    </citation>
    <scope>NUCLEOTIDE SEQUENCE [LARGE SCALE GENOMIC DNA]</scope>
    <source>
        <strain evidence="9">cv. CM334</strain>
    </source>
</reference>
<organism evidence="8 9">
    <name type="scientific">Capsicum annuum</name>
    <name type="common">Capsicum pepper</name>
    <dbReference type="NCBI Taxonomy" id="4072"/>
    <lineage>
        <taxon>Eukaryota</taxon>
        <taxon>Viridiplantae</taxon>
        <taxon>Streptophyta</taxon>
        <taxon>Embryophyta</taxon>
        <taxon>Tracheophyta</taxon>
        <taxon>Spermatophyta</taxon>
        <taxon>Magnoliopsida</taxon>
        <taxon>eudicotyledons</taxon>
        <taxon>Gunneridae</taxon>
        <taxon>Pentapetalae</taxon>
        <taxon>asterids</taxon>
        <taxon>lamiids</taxon>
        <taxon>Solanales</taxon>
        <taxon>Solanaceae</taxon>
        <taxon>Solanoideae</taxon>
        <taxon>Capsiceae</taxon>
        <taxon>Capsicum</taxon>
    </lineage>
</organism>
<evidence type="ECO:0000259" key="7">
    <source>
        <dbReference type="PROSITE" id="PS50966"/>
    </source>
</evidence>
<dbReference type="CDD" id="cd22160">
    <property type="entry name" value="F-box_AtFBL13-like"/>
    <property type="match status" value="1"/>
</dbReference>
<evidence type="ECO:0000259" key="6">
    <source>
        <dbReference type="PROSITE" id="PS50181"/>
    </source>
</evidence>
<dbReference type="Pfam" id="PF04434">
    <property type="entry name" value="SWIM"/>
    <property type="match status" value="1"/>
</dbReference>
<feature type="compositionally biased region" description="Acidic residues" evidence="5">
    <location>
        <begin position="727"/>
        <end position="736"/>
    </location>
</feature>
<dbReference type="Proteomes" id="UP000222542">
    <property type="component" value="Unassembled WGS sequence"/>
</dbReference>
<evidence type="ECO:0000256" key="2">
    <source>
        <dbReference type="ARBA" id="ARBA00022771"/>
    </source>
</evidence>
<dbReference type="SMART" id="SM00575">
    <property type="entry name" value="ZnF_PMZ"/>
    <property type="match status" value="1"/>
</dbReference>
<evidence type="ECO:0000313" key="9">
    <source>
        <dbReference type="Proteomes" id="UP000222542"/>
    </source>
</evidence>
<keyword evidence="2 4" id="KW-0863">Zinc-finger</keyword>
<feature type="domain" description="SWIM-type" evidence="7">
    <location>
        <begin position="168"/>
        <end position="200"/>
    </location>
</feature>
<evidence type="ECO:0000256" key="4">
    <source>
        <dbReference type="PROSITE-ProRule" id="PRU00325"/>
    </source>
</evidence>
<comment type="caution">
    <text evidence="8">The sequence shown here is derived from an EMBL/GenBank/DDBJ whole genome shotgun (WGS) entry which is preliminary data.</text>
</comment>
<evidence type="ECO:0000313" key="8">
    <source>
        <dbReference type="EMBL" id="PHT79367.1"/>
    </source>
</evidence>
<dbReference type="PANTHER" id="PTHR35280:SF1">
    <property type="entry name" value="F17L21.9"/>
    <property type="match status" value="1"/>
</dbReference>
<feature type="region of interest" description="Disordered" evidence="5">
    <location>
        <begin position="714"/>
        <end position="736"/>
    </location>
</feature>
<feature type="domain" description="F-box" evidence="6">
    <location>
        <begin position="298"/>
        <end position="351"/>
    </location>
</feature>
<accession>A0A2G2ZBI4</accession>